<dbReference type="KEGG" id="acis:CBP35_19750"/>
<evidence type="ECO:0000313" key="2">
    <source>
        <dbReference type="EMBL" id="ART61210.1"/>
    </source>
</evidence>
<dbReference type="EMBL" id="CP021367">
    <property type="protein sequence ID" value="ART61210.1"/>
    <property type="molecule type" value="Genomic_DNA"/>
</dbReference>
<evidence type="ECO:0000256" key="1">
    <source>
        <dbReference type="SAM" id="Phobius"/>
    </source>
</evidence>
<feature type="transmembrane region" description="Helical" evidence="1">
    <location>
        <begin position="24"/>
        <end position="40"/>
    </location>
</feature>
<protein>
    <recommendedName>
        <fullName evidence="4">PAS domain-containing protein</fullName>
    </recommendedName>
</protein>
<geneLocation type="plasmid" evidence="2 3">
    <name>pACP4.1</name>
</geneLocation>
<sequence length="191" mass="21257">MIFALAVAWFLMDAKPSGPYHQAAFLLCGISILIPFYLWWCKVHSQIEEFTTSLGRTRMRAQRMRDAIDKSGTLFVVINKQLDWIEVNHSAMVAFGFSSVASSAHDSRIEIDNEAASSLMHSGSREAWRVMLETVLSSANITETDGSPAFKDGPIVYETNLFTHQSVGKMYRFSITSGKRGGLVFIGTPIL</sequence>
<evidence type="ECO:0008006" key="4">
    <source>
        <dbReference type="Google" id="ProtNLM"/>
    </source>
</evidence>
<organism evidence="2 3">
    <name type="scientific">Acidovorax carolinensis</name>
    <dbReference type="NCBI Taxonomy" id="553814"/>
    <lineage>
        <taxon>Bacteria</taxon>
        <taxon>Pseudomonadati</taxon>
        <taxon>Pseudomonadota</taxon>
        <taxon>Betaproteobacteria</taxon>
        <taxon>Burkholderiales</taxon>
        <taxon>Comamonadaceae</taxon>
        <taxon>Acidovorax</taxon>
    </lineage>
</organism>
<dbReference type="AlphaFoldDB" id="A0A240UJL1"/>
<dbReference type="Proteomes" id="UP000194440">
    <property type="component" value="Plasmid pACP4.1"/>
</dbReference>
<dbReference type="KEGG" id="acip:CBP36_19790"/>
<proteinExistence type="predicted"/>
<keyword evidence="1" id="KW-0812">Transmembrane</keyword>
<keyword evidence="2" id="KW-0614">Plasmid</keyword>
<keyword evidence="1" id="KW-0472">Membrane</keyword>
<keyword evidence="1" id="KW-1133">Transmembrane helix</keyword>
<name>A0A240UJL1_9BURK</name>
<keyword evidence="3" id="KW-1185">Reference proteome</keyword>
<accession>A0A240UJL1</accession>
<reference evidence="2" key="1">
    <citation type="submission" date="2017-05" db="EMBL/GenBank/DDBJ databases">
        <title>Polyphasic characterization of four soil-derived phenanthrene-degrading Acidovorax strains and proposal of Acidovorax phenanthrenivorans sp. nov.</title>
        <authorList>
            <person name="Singleton D."/>
            <person name="Lee J."/>
            <person name="Dickey A.N."/>
            <person name="Stroud A."/>
            <person name="Scholl E.H."/>
            <person name="Wright F.A."/>
            <person name="Aitken M.D."/>
        </authorList>
    </citation>
    <scope>NUCLEOTIDE SEQUENCE</scope>
    <source>
        <strain evidence="2">P4</strain>
        <plasmid evidence="2">pACP4.1</plasmid>
    </source>
</reference>
<gene>
    <name evidence="2" type="ORF">CBP36_19790</name>
</gene>
<evidence type="ECO:0000313" key="3">
    <source>
        <dbReference type="Proteomes" id="UP000194440"/>
    </source>
</evidence>